<dbReference type="EMBL" id="PCGR01000002">
    <property type="protein sequence ID" value="PJK16938.1"/>
    <property type="molecule type" value="Genomic_DNA"/>
</dbReference>
<protein>
    <recommendedName>
        <fullName evidence="3">JAB domain-containing protein</fullName>
    </recommendedName>
</protein>
<proteinExistence type="predicted"/>
<evidence type="ECO:0000313" key="1">
    <source>
        <dbReference type="EMBL" id="PJK16938.1"/>
    </source>
</evidence>
<organism evidence="1 2">
    <name type="scientific">Chryseomicrobium excrementi</name>
    <dbReference type="NCBI Taxonomy" id="2041346"/>
    <lineage>
        <taxon>Bacteria</taxon>
        <taxon>Bacillati</taxon>
        <taxon>Bacillota</taxon>
        <taxon>Bacilli</taxon>
        <taxon>Bacillales</taxon>
        <taxon>Caryophanaceae</taxon>
        <taxon>Chryseomicrobium</taxon>
    </lineage>
</organism>
<gene>
    <name evidence="1" type="ORF">CQS04_07225</name>
</gene>
<evidence type="ECO:0000313" key="2">
    <source>
        <dbReference type="Proteomes" id="UP000228680"/>
    </source>
</evidence>
<dbReference type="OrthoDB" id="2888302at2"/>
<accession>A0A2M9F0F1</accession>
<dbReference type="AlphaFoldDB" id="A0A2M9F0F1"/>
<dbReference type="RefSeq" id="WP_100353484.1">
    <property type="nucleotide sequence ID" value="NZ_PCGR01000002.1"/>
</dbReference>
<dbReference type="Gene3D" id="3.40.140.10">
    <property type="entry name" value="Cytidine Deaminase, domain 2"/>
    <property type="match status" value="1"/>
</dbReference>
<comment type="caution">
    <text evidence="1">The sequence shown here is derived from an EMBL/GenBank/DDBJ whole genome shotgun (WGS) entry which is preliminary data.</text>
</comment>
<dbReference type="SUPFAM" id="SSF102712">
    <property type="entry name" value="JAB1/MPN domain"/>
    <property type="match status" value="1"/>
</dbReference>
<evidence type="ECO:0008006" key="3">
    <source>
        <dbReference type="Google" id="ProtNLM"/>
    </source>
</evidence>
<dbReference type="Proteomes" id="UP000228680">
    <property type="component" value="Unassembled WGS sequence"/>
</dbReference>
<keyword evidence="2" id="KW-1185">Reference proteome</keyword>
<reference evidence="1 2" key="1">
    <citation type="submission" date="2017-10" db="EMBL/GenBank/DDBJ databases">
        <title>Draft genome of Chryseomicrobium casticus sp. nov.</title>
        <authorList>
            <person name="Chakraborty R."/>
            <person name="Saha T."/>
        </authorList>
    </citation>
    <scope>NUCLEOTIDE SEQUENCE [LARGE SCALE GENOMIC DNA]</scope>
    <source>
        <strain evidence="1 2">ET03</strain>
    </source>
</reference>
<sequence length="261" mass="29710">MQIEFINNTLSTMLLDCISHYPEQGKQKECFGLIFGEQSKEAIGEYTFPVANVLDKNDSSVLADEDINDIVKEARKLVVTSDFVACYHSHPYDEEFEDMANPSIGDLRVAKAINSTIEVIFALAKIKGGDSTSPLKLNYIQETQYRFLDKKGARFDSIPNDEYLNDDGNVIVGTYKDYVFRVHAYQWTGKALEDIKLYSSEVELNMVLSKAGLSVENLPKEAMYYVRKLEYSLRLANKEKYSEKIPYLLEKIKSTSSTQLL</sequence>
<name>A0A2M9F0F1_9BACL</name>